<evidence type="ECO:0000259" key="2">
    <source>
        <dbReference type="PROSITE" id="PS51819"/>
    </source>
</evidence>
<proteinExistence type="predicted"/>
<accession>A0A6P2C5A0</accession>
<organism evidence="3 4">
    <name type="scientific">Trebonia kvetii</name>
    <dbReference type="NCBI Taxonomy" id="2480626"/>
    <lineage>
        <taxon>Bacteria</taxon>
        <taxon>Bacillati</taxon>
        <taxon>Actinomycetota</taxon>
        <taxon>Actinomycetes</taxon>
        <taxon>Streptosporangiales</taxon>
        <taxon>Treboniaceae</taxon>
        <taxon>Trebonia</taxon>
    </lineage>
</organism>
<evidence type="ECO:0000313" key="3">
    <source>
        <dbReference type="EMBL" id="TVZ06609.1"/>
    </source>
</evidence>
<gene>
    <name evidence="3" type="ORF">EAS64_04260</name>
</gene>
<dbReference type="GO" id="GO:0051213">
    <property type="term" value="F:dioxygenase activity"/>
    <property type="evidence" value="ECO:0007669"/>
    <property type="project" value="UniProtKB-KW"/>
</dbReference>
<dbReference type="RefSeq" id="WP_145851362.1">
    <property type="nucleotide sequence ID" value="NZ_RPFW01000001.1"/>
</dbReference>
<dbReference type="SUPFAM" id="SSF54593">
    <property type="entry name" value="Glyoxalase/Bleomycin resistance protein/Dihydroxybiphenyl dioxygenase"/>
    <property type="match status" value="1"/>
</dbReference>
<dbReference type="Gene3D" id="3.10.180.10">
    <property type="entry name" value="2,3-Dihydroxybiphenyl 1,2-Dioxygenase, domain 1"/>
    <property type="match status" value="2"/>
</dbReference>
<name>A0A6P2C5A0_9ACTN</name>
<evidence type="ECO:0000256" key="1">
    <source>
        <dbReference type="SAM" id="MobiDB-lite"/>
    </source>
</evidence>
<feature type="domain" description="VOC" evidence="2">
    <location>
        <begin position="190"/>
        <end position="316"/>
    </location>
</feature>
<comment type="caution">
    <text evidence="3">The sequence shown here is derived from an EMBL/GenBank/DDBJ whole genome shotgun (WGS) entry which is preliminary data.</text>
</comment>
<dbReference type="InterPro" id="IPR037523">
    <property type="entry name" value="VOC_core"/>
</dbReference>
<dbReference type="InterPro" id="IPR029068">
    <property type="entry name" value="Glyas_Bleomycin-R_OHBP_Dase"/>
</dbReference>
<reference evidence="3 4" key="1">
    <citation type="submission" date="2018-11" db="EMBL/GenBank/DDBJ databases">
        <title>Trebonia kvetii gen.nov., sp.nov., a novel acidophilic actinobacterium, and proposal of the new actinobacterial family Treboniaceae fam. nov.</title>
        <authorList>
            <person name="Rapoport D."/>
            <person name="Sagova-Mareckova M."/>
            <person name="Sedlacek I."/>
            <person name="Provaznik J."/>
            <person name="Kralova S."/>
            <person name="Pavlinic D."/>
            <person name="Benes V."/>
            <person name="Kopecky J."/>
        </authorList>
    </citation>
    <scope>NUCLEOTIDE SEQUENCE [LARGE SCALE GENOMIC DNA]</scope>
    <source>
        <strain evidence="3 4">15Tr583</strain>
    </source>
</reference>
<protein>
    <submittedName>
        <fullName evidence="3">2,3-dihydroxybiphenyl 1,2-dioxygenase</fullName>
    </submittedName>
</protein>
<dbReference type="InterPro" id="IPR004360">
    <property type="entry name" value="Glyas_Fos-R_dOase_dom"/>
</dbReference>
<dbReference type="Proteomes" id="UP000460272">
    <property type="component" value="Unassembled WGS sequence"/>
</dbReference>
<keyword evidence="4" id="KW-1185">Reference proteome</keyword>
<dbReference type="OrthoDB" id="3827654at2"/>
<dbReference type="EMBL" id="RPFW01000001">
    <property type="protein sequence ID" value="TVZ06609.1"/>
    <property type="molecule type" value="Genomic_DNA"/>
</dbReference>
<sequence length="384" mass="42278">MTTRDSRTEAQGYSDQVQDPHRSLHSETGALPGEHPGRSGNPLVKVAGLAWVEFEKPDLDQAERFATDFGFAVADRTPETLLLRGRWASSACLVIRRGPQPRFAGAVFQAAARDDLDRLARGTGGTVMAHWGGHAVRLRDPSGFPVHVVYGVPELPALPGRAPLPLNFGAEPVRANATQRPARHPAEIQRLGHVVLGTTRFRAALDWYLDTLGLIVSDFLYLDGHRDRGPAMAFIRCDLGSVPADHHTLAMLLQPRTEYVHSAYQLTDLDEVAASGEYLRERGYRHAWGLGRHIQGSQIFDYWRDPDRLMFEHYADGDVFDSLAEPGWAPLSRSGLAQWGPRATAEFTGTSDPRVVVAAIKALRDKGNEIDMPALRGLIKAMSS</sequence>
<keyword evidence="3" id="KW-0560">Oxidoreductase</keyword>
<feature type="region of interest" description="Disordered" evidence="1">
    <location>
        <begin position="1"/>
        <end position="39"/>
    </location>
</feature>
<dbReference type="AlphaFoldDB" id="A0A6P2C5A0"/>
<dbReference type="Pfam" id="PF00903">
    <property type="entry name" value="Glyoxalase"/>
    <property type="match status" value="1"/>
</dbReference>
<evidence type="ECO:0000313" key="4">
    <source>
        <dbReference type="Proteomes" id="UP000460272"/>
    </source>
</evidence>
<keyword evidence="3" id="KW-0223">Dioxygenase</keyword>
<dbReference type="PROSITE" id="PS51819">
    <property type="entry name" value="VOC"/>
    <property type="match status" value="1"/>
</dbReference>